<dbReference type="Gene3D" id="3.20.20.70">
    <property type="entry name" value="Aldolase class I"/>
    <property type="match status" value="1"/>
</dbReference>
<dbReference type="PANTHER" id="PTHR43273:SF8">
    <property type="entry name" value="RADICAL SAM DOMAIN PROTEIN"/>
    <property type="match status" value="1"/>
</dbReference>
<gene>
    <name evidence="7" type="ORF">LXD69_12255</name>
</gene>
<name>A0ABY4HLV9_9FLAO</name>
<keyword evidence="2" id="KW-0949">S-adenosyl-L-methionine</keyword>
<feature type="domain" description="Radical SAM core" evidence="6">
    <location>
        <begin position="39"/>
        <end position="147"/>
    </location>
</feature>
<reference evidence="7" key="2">
    <citation type="submission" date="2022-04" db="EMBL/GenBank/DDBJ databases">
        <title>Complete Genome Sequence of Flavobacterium sediminilitoris YSM-43, Isolated from a Tidal Sediment.</title>
        <authorList>
            <person name="Lee P.A."/>
        </authorList>
    </citation>
    <scope>NUCLEOTIDE SEQUENCE</scope>
    <source>
        <strain evidence="7">YSM-43</strain>
    </source>
</reference>
<reference evidence="7" key="1">
    <citation type="submission" date="2021-12" db="EMBL/GenBank/DDBJ databases">
        <authorList>
            <person name="Cha I.-T."/>
            <person name="Lee K.-E."/>
            <person name="Park S.-J."/>
        </authorList>
    </citation>
    <scope>NUCLEOTIDE SEQUENCE</scope>
    <source>
        <strain evidence="7">YSM-43</strain>
    </source>
</reference>
<evidence type="ECO:0000256" key="5">
    <source>
        <dbReference type="ARBA" id="ARBA00023014"/>
    </source>
</evidence>
<keyword evidence="4" id="KW-0408">Iron</keyword>
<dbReference type="SUPFAM" id="SSF102114">
    <property type="entry name" value="Radical SAM enzymes"/>
    <property type="match status" value="1"/>
</dbReference>
<evidence type="ECO:0000259" key="6">
    <source>
        <dbReference type="Pfam" id="PF04055"/>
    </source>
</evidence>
<proteinExistence type="predicted"/>
<dbReference type="EMBL" id="CP090145">
    <property type="protein sequence ID" value="UOX32809.1"/>
    <property type="molecule type" value="Genomic_DNA"/>
</dbReference>
<evidence type="ECO:0000256" key="2">
    <source>
        <dbReference type="ARBA" id="ARBA00022691"/>
    </source>
</evidence>
<dbReference type="InterPro" id="IPR023867">
    <property type="entry name" value="Sulphatase_maturase_rSAM"/>
</dbReference>
<dbReference type="CDD" id="cd01335">
    <property type="entry name" value="Radical_SAM"/>
    <property type="match status" value="1"/>
</dbReference>
<sequence>MEDKSFELQPRFMSNEIVDSIIIKTFNHCISNNVKEFLFAFHGGEPLLQKPDFFKYFVNKCKSIFSNKVTIFFTIQTNGTLITKEIASLFNDLEIQIGISIDGIREINDENRLYKNNKSSFDDVLLGIKNAFDFKFHKNTLGILSVINLENNPLEFYDFLKEIKIKNFDLLFPYNSYDNLPKSYKVNDINHTPYADWLIKLFNIWYLDSNIDRPNIRMFNGFIECFFGGEYPNDLFGNYKNGLLVIETNGDIEAVDYLKACGQNFTKTDLNILKNEISDSINSELINLYYHSHNKLNSKCNQCNVKEICGGGNLVSRYSKTNGFDNASFLCSDFLKLILFIQNITYSNLPKDLLDENNIEISSFEKEHLIINSLSNKQYDKYLTSFKSIKS</sequence>
<dbReference type="InterPro" id="IPR013785">
    <property type="entry name" value="Aldolase_TIM"/>
</dbReference>
<dbReference type="Pfam" id="PF04055">
    <property type="entry name" value="Radical_SAM"/>
    <property type="match status" value="1"/>
</dbReference>
<dbReference type="InterPro" id="IPR058240">
    <property type="entry name" value="rSAM_sf"/>
</dbReference>
<comment type="cofactor">
    <cofactor evidence="1">
        <name>[4Fe-4S] cluster</name>
        <dbReference type="ChEBI" id="CHEBI:49883"/>
    </cofactor>
</comment>
<evidence type="ECO:0000256" key="3">
    <source>
        <dbReference type="ARBA" id="ARBA00022723"/>
    </source>
</evidence>
<organism evidence="7 8">
    <name type="scientific">Flavobacterium sediminilitoris</name>
    <dbReference type="NCBI Taxonomy" id="2024526"/>
    <lineage>
        <taxon>Bacteria</taxon>
        <taxon>Pseudomonadati</taxon>
        <taxon>Bacteroidota</taxon>
        <taxon>Flavobacteriia</taxon>
        <taxon>Flavobacteriales</taxon>
        <taxon>Flavobacteriaceae</taxon>
        <taxon>Flavobacterium</taxon>
    </lineage>
</organism>
<keyword evidence="5" id="KW-0411">Iron-sulfur</keyword>
<evidence type="ECO:0000313" key="7">
    <source>
        <dbReference type="EMBL" id="UOX32809.1"/>
    </source>
</evidence>
<evidence type="ECO:0000313" key="8">
    <source>
        <dbReference type="Proteomes" id="UP000830454"/>
    </source>
</evidence>
<evidence type="ECO:0000256" key="4">
    <source>
        <dbReference type="ARBA" id="ARBA00023004"/>
    </source>
</evidence>
<accession>A0ABY4HLV9</accession>
<dbReference type="InterPro" id="IPR007197">
    <property type="entry name" value="rSAM"/>
</dbReference>
<keyword evidence="8" id="KW-1185">Reference proteome</keyword>
<dbReference type="PANTHER" id="PTHR43273">
    <property type="entry name" value="ANAEROBIC SULFATASE-MATURATING ENZYME HOMOLOG ASLB-RELATED"/>
    <property type="match status" value="1"/>
</dbReference>
<protein>
    <submittedName>
        <fullName evidence="7">Radical SAM protein</fullName>
    </submittedName>
</protein>
<dbReference type="Proteomes" id="UP000830454">
    <property type="component" value="Chromosome"/>
</dbReference>
<evidence type="ECO:0000256" key="1">
    <source>
        <dbReference type="ARBA" id="ARBA00001966"/>
    </source>
</evidence>
<keyword evidence="3" id="KW-0479">Metal-binding</keyword>